<dbReference type="SUPFAM" id="SSF52540">
    <property type="entry name" value="P-loop containing nucleoside triphosphate hydrolases"/>
    <property type="match status" value="1"/>
</dbReference>
<keyword evidence="1 5" id="KW-0547">Nucleotide-binding</keyword>
<dbReference type="InterPro" id="IPR014016">
    <property type="entry name" value="UvrD-like_ATP-bd"/>
</dbReference>
<dbReference type="RefSeq" id="WP_094690763.1">
    <property type="nucleotide sequence ID" value="NZ_MWWQ01000005.1"/>
</dbReference>
<dbReference type="GO" id="GO:0003677">
    <property type="term" value="F:DNA binding"/>
    <property type="evidence" value="ECO:0007669"/>
    <property type="project" value="InterPro"/>
</dbReference>
<dbReference type="GO" id="GO:0043138">
    <property type="term" value="F:3'-5' DNA helicase activity"/>
    <property type="evidence" value="ECO:0007669"/>
    <property type="project" value="TreeGrafter"/>
</dbReference>
<evidence type="ECO:0000259" key="6">
    <source>
        <dbReference type="PROSITE" id="PS51198"/>
    </source>
</evidence>
<proteinExistence type="predicted"/>
<keyword evidence="4 5" id="KW-0067">ATP-binding</keyword>
<dbReference type="InterPro" id="IPR000212">
    <property type="entry name" value="DNA_helicase_UvrD/REP"/>
</dbReference>
<evidence type="ECO:0000313" key="7">
    <source>
        <dbReference type="EMBL" id="OZG52825.1"/>
    </source>
</evidence>
<dbReference type="InterPro" id="IPR027417">
    <property type="entry name" value="P-loop_NTPase"/>
</dbReference>
<evidence type="ECO:0000313" key="8">
    <source>
        <dbReference type="Proteomes" id="UP000216454"/>
    </source>
</evidence>
<dbReference type="Pfam" id="PF13245">
    <property type="entry name" value="AAA_19"/>
    <property type="match status" value="1"/>
</dbReference>
<dbReference type="GO" id="GO:0005524">
    <property type="term" value="F:ATP binding"/>
    <property type="evidence" value="ECO:0007669"/>
    <property type="project" value="UniProtKB-UniRule"/>
</dbReference>
<dbReference type="OrthoDB" id="9787585at2"/>
<dbReference type="PANTHER" id="PTHR11070:SF45">
    <property type="entry name" value="DNA 3'-5' HELICASE"/>
    <property type="match status" value="1"/>
</dbReference>
<dbReference type="GO" id="GO:0016787">
    <property type="term" value="F:hydrolase activity"/>
    <property type="evidence" value="ECO:0007669"/>
    <property type="project" value="UniProtKB-UniRule"/>
</dbReference>
<keyword evidence="3 5" id="KW-0347">Helicase</keyword>
<evidence type="ECO:0000256" key="1">
    <source>
        <dbReference type="ARBA" id="ARBA00022741"/>
    </source>
</evidence>
<evidence type="ECO:0000256" key="4">
    <source>
        <dbReference type="ARBA" id="ARBA00022840"/>
    </source>
</evidence>
<evidence type="ECO:0000256" key="5">
    <source>
        <dbReference type="PROSITE-ProRule" id="PRU00560"/>
    </source>
</evidence>
<feature type="binding site" evidence="5">
    <location>
        <begin position="205"/>
        <end position="212"/>
    </location>
    <ligand>
        <name>ATP</name>
        <dbReference type="ChEBI" id="CHEBI:30616"/>
    </ligand>
</feature>
<evidence type="ECO:0000256" key="2">
    <source>
        <dbReference type="ARBA" id="ARBA00022801"/>
    </source>
</evidence>
<accession>A0A261F176</accession>
<sequence length="760" mass="84251">MTDYASQIHEEQQQVDRAYGRLDEIRAMTKSRLDAVRAAGSHGSPTQRTERDSFATMYEDRLTQLRAVEDRLVFGRLDDVHGNRLYIGRIGLSDDEHEPIITDWRAEAARPFYEATPKEHGSIAMRRHITLRLRKVVGVEDEALDLSSQQVTKATAEGTLTGEGALMASLSSRRSGKMTDIVATIQAEQDRIIRADMRQALVVQGGPGTGKTAVALHRAAYLLYTHRQRLSHSGVLIVGPSNAFLHYIDQVLPSLGETGVLSRTMATLLPGITASAEDTPRVAALKGDARMAHAIANAVKSRERVPSRLPVIRLNSFNVPMRAADIQQAITDARRTRKPHNQARETFVKSVMSAMVARYRERLDYDPEASELDSVRSMLRMNDDFRRTVNLAWLPMTAQWMLADMLAKPQKLHAYAPWLTPAEVDALRRPTNAPITRSDVPLLDEAMELLGPDPHQEARQAAADREREHDEQIARDTLAQNGIGNGIVDAKTLVDNMNGLDEGSTAEQAANDREWTFGHIVVDEAQELTPMDWRMLIRRCPSRSFTIVGDVAQTSAINGTRSWERTMDPLFGPKGWSFNELTIDYRNPQEVSALATRFAHDEGLYVSTVSAVRHVPDAVHLVTASGESQLADEAAIQALECAQRFIATDGTGRVAVIADHEMVDEMRKTLSLRLKSTNANEWSRLTSQSAWDSQLMVCEPQDVKGLEFDAVVLVQPGLIALNAASRLVGAADLYVAMTRPTQRLVVVRTAQDAQDMPLTA</sequence>
<dbReference type="GO" id="GO:0000725">
    <property type="term" value="P:recombinational repair"/>
    <property type="evidence" value="ECO:0007669"/>
    <property type="project" value="TreeGrafter"/>
</dbReference>
<reference evidence="7 8" key="1">
    <citation type="journal article" date="2017" name="BMC Genomics">
        <title>Comparative genomic and phylogenomic analyses of the Bifidobacteriaceae family.</title>
        <authorList>
            <person name="Lugli G.A."/>
            <person name="Milani C."/>
            <person name="Turroni F."/>
            <person name="Duranti S."/>
            <person name="Mancabelli L."/>
            <person name="Mangifesta M."/>
            <person name="Ferrario C."/>
            <person name="Modesto M."/>
            <person name="Mattarelli P."/>
            <person name="Jiri K."/>
            <person name="van Sinderen D."/>
            <person name="Ventura M."/>
        </authorList>
    </citation>
    <scope>NUCLEOTIDE SEQUENCE [LARGE SCALE GENOMIC DNA]</scope>
    <source>
        <strain evidence="7 8">DSM 24744</strain>
    </source>
</reference>
<dbReference type="PANTHER" id="PTHR11070">
    <property type="entry name" value="UVRD / RECB / PCRA DNA HELICASE FAMILY MEMBER"/>
    <property type="match status" value="1"/>
</dbReference>
<organism evidence="7 8">
    <name type="scientific">Pseudoscardovia suis</name>
    <dbReference type="NCBI Taxonomy" id="987063"/>
    <lineage>
        <taxon>Bacteria</taxon>
        <taxon>Bacillati</taxon>
        <taxon>Actinomycetota</taxon>
        <taxon>Actinomycetes</taxon>
        <taxon>Bifidobacteriales</taxon>
        <taxon>Bifidobacteriaceae</taxon>
        <taxon>Pseudoscardovia</taxon>
    </lineage>
</organism>
<dbReference type="PROSITE" id="PS51198">
    <property type="entry name" value="UVRD_HELICASE_ATP_BIND"/>
    <property type="match status" value="1"/>
</dbReference>
<gene>
    <name evidence="7" type="ORF">PSSU_0443</name>
</gene>
<comment type="caution">
    <text evidence="7">The sequence shown here is derived from an EMBL/GenBank/DDBJ whole genome shotgun (WGS) entry which is preliminary data.</text>
</comment>
<feature type="domain" description="UvrD-like helicase ATP-binding" evidence="6">
    <location>
        <begin position="184"/>
        <end position="601"/>
    </location>
</feature>
<protein>
    <submittedName>
        <fullName evidence="7">ATP-dependent DNA helicase</fullName>
    </submittedName>
</protein>
<keyword evidence="8" id="KW-1185">Reference proteome</keyword>
<keyword evidence="2 5" id="KW-0378">Hydrolase</keyword>
<dbReference type="AlphaFoldDB" id="A0A261F176"/>
<name>A0A261F176_9BIFI</name>
<dbReference type="Gene3D" id="3.40.50.300">
    <property type="entry name" value="P-loop containing nucleotide triphosphate hydrolases"/>
    <property type="match status" value="3"/>
</dbReference>
<dbReference type="EMBL" id="MWWQ01000005">
    <property type="protein sequence ID" value="OZG52825.1"/>
    <property type="molecule type" value="Genomic_DNA"/>
</dbReference>
<evidence type="ECO:0000256" key="3">
    <source>
        <dbReference type="ARBA" id="ARBA00022806"/>
    </source>
</evidence>
<dbReference type="Proteomes" id="UP000216454">
    <property type="component" value="Unassembled WGS sequence"/>
</dbReference>
<dbReference type="GO" id="GO:0005829">
    <property type="term" value="C:cytosol"/>
    <property type="evidence" value="ECO:0007669"/>
    <property type="project" value="TreeGrafter"/>
</dbReference>